<sequence length="207" mass="23580">MSRVPLHKRDEVVELSKEGCVQPRALTGSRLNTVNRIVQTYRDGRIQHESHKRRARVTSMDEDLQILAVTSEKSFQSAKDVRRTLNLADVSDSTVRRRLREAALRSRIAAQKRLLTWANKTARLKFALDHRTWRVEDWKYAPKLPQGVGLYKAAARAFYTDVDAAVPFSQNRAELKLARACTQTKRLPSPPATPRDGAFTSLSRTEI</sequence>
<accession>A0ACB8E4A8</accession>
<gene>
    <name evidence="1" type="ORF">HPB49_024330</name>
</gene>
<dbReference type="EMBL" id="CM023470">
    <property type="protein sequence ID" value="KAH7981460.1"/>
    <property type="molecule type" value="Genomic_DNA"/>
</dbReference>
<reference evidence="1" key="1">
    <citation type="submission" date="2020-05" db="EMBL/GenBank/DDBJ databases">
        <title>Large-scale comparative analyses of tick genomes elucidate their genetic diversity and vector capacities.</title>
        <authorList>
            <person name="Jia N."/>
            <person name="Wang J."/>
            <person name="Shi W."/>
            <person name="Du L."/>
            <person name="Sun Y."/>
            <person name="Zhan W."/>
            <person name="Jiang J."/>
            <person name="Wang Q."/>
            <person name="Zhang B."/>
            <person name="Ji P."/>
            <person name="Sakyi L.B."/>
            <person name="Cui X."/>
            <person name="Yuan T."/>
            <person name="Jiang B."/>
            <person name="Yang W."/>
            <person name="Lam T.T.-Y."/>
            <person name="Chang Q."/>
            <person name="Ding S."/>
            <person name="Wang X."/>
            <person name="Zhu J."/>
            <person name="Ruan X."/>
            <person name="Zhao L."/>
            <person name="Wei J."/>
            <person name="Que T."/>
            <person name="Du C."/>
            <person name="Cheng J."/>
            <person name="Dai P."/>
            <person name="Han X."/>
            <person name="Huang E."/>
            <person name="Gao Y."/>
            <person name="Liu J."/>
            <person name="Shao H."/>
            <person name="Ye R."/>
            <person name="Li L."/>
            <person name="Wei W."/>
            <person name="Wang X."/>
            <person name="Wang C."/>
            <person name="Yang T."/>
            <person name="Huo Q."/>
            <person name="Li W."/>
            <person name="Guo W."/>
            <person name="Chen H."/>
            <person name="Zhou L."/>
            <person name="Ni X."/>
            <person name="Tian J."/>
            <person name="Zhou Y."/>
            <person name="Sheng Y."/>
            <person name="Liu T."/>
            <person name="Pan Y."/>
            <person name="Xia L."/>
            <person name="Li J."/>
            <person name="Zhao F."/>
            <person name="Cao W."/>
        </authorList>
    </citation>
    <scope>NUCLEOTIDE SEQUENCE</scope>
    <source>
        <strain evidence="1">Dsil-2018</strain>
    </source>
</reference>
<protein>
    <submittedName>
        <fullName evidence="1">Uncharacterized protein</fullName>
    </submittedName>
</protein>
<comment type="caution">
    <text evidence="1">The sequence shown here is derived from an EMBL/GenBank/DDBJ whole genome shotgun (WGS) entry which is preliminary data.</text>
</comment>
<proteinExistence type="predicted"/>
<keyword evidence="2" id="KW-1185">Reference proteome</keyword>
<evidence type="ECO:0000313" key="2">
    <source>
        <dbReference type="Proteomes" id="UP000821865"/>
    </source>
</evidence>
<evidence type="ECO:0000313" key="1">
    <source>
        <dbReference type="EMBL" id="KAH7981460.1"/>
    </source>
</evidence>
<organism evidence="1 2">
    <name type="scientific">Dermacentor silvarum</name>
    <name type="common">Tick</name>
    <dbReference type="NCBI Taxonomy" id="543639"/>
    <lineage>
        <taxon>Eukaryota</taxon>
        <taxon>Metazoa</taxon>
        <taxon>Ecdysozoa</taxon>
        <taxon>Arthropoda</taxon>
        <taxon>Chelicerata</taxon>
        <taxon>Arachnida</taxon>
        <taxon>Acari</taxon>
        <taxon>Parasitiformes</taxon>
        <taxon>Ixodida</taxon>
        <taxon>Ixodoidea</taxon>
        <taxon>Ixodidae</taxon>
        <taxon>Rhipicephalinae</taxon>
        <taxon>Dermacentor</taxon>
    </lineage>
</organism>
<name>A0ACB8E4A8_DERSI</name>
<dbReference type="Proteomes" id="UP000821865">
    <property type="component" value="Chromosome 1"/>
</dbReference>